<evidence type="ECO:0000256" key="2">
    <source>
        <dbReference type="ARBA" id="ARBA00022723"/>
    </source>
</evidence>
<dbReference type="InterPro" id="IPR013029">
    <property type="entry name" value="YchF_C"/>
</dbReference>
<dbReference type="InterPro" id="IPR023192">
    <property type="entry name" value="TGS-like_dom_sf"/>
</dbReference>
<keyword evidence="3" id="KW-0547">Nucleotide-binding</keyword>
<organism evidence="8">
    <name type="scientific">candidate division WOR-3 bacterium</name>
    <dbReference type="NCBI Taxonomy" id="2052148"/>
    <lineage>
        <taxon>Bacteria</taxon>
        <taxon>Bacteria division WOR-3</taxon>
    </lineage>
</organism>
<reference evidence="8" key="1">
    <citation type="journal article" date="2020" name="mSystems">
        <title>Genome- and Community-Level Interaction Insights into Carbon Utilization and Element Cycling Functions of Hydrothermarchaeota in Hydrothermal Sediment.</title>
        <authorList>
            <person name="Zhou Z."/>
            <person name="Liu Y."/>
            <person name="Xu W."/>
            <person name="Pan J."/>
            <person name="Luo Z.H."/>
            <person name="Li M."/>
        </authorList>
    </citation>
    <scope>NUCLEOTIDE SEQUENCE [LARGE SCALE GENOMIC DNA]</scope>
    <source>
        <strain evidence="8">SpSt-783</strain>
    </source>
</reference>
<evidence type="ECO:0000256" key="4">
    <source>
        <dbReference type="ARBA" id="ARBA00022840"/>
    </source>
</evidence>
<dbReference type="InterPro" id="IPR004095">
    <property type="entry name" value="TGS"/>
</dbReference>
<dbReference type="InterPro" id="IPR012675">
    <property type="entry name" value="Beta-grasp_dom_sf"/>
</dbReference>
<sequence>MKIGIIGLPNVGKSSLFNLLTQANAQVAKFPFTTIERNVGVVIIPDHRLDRIVEITKSAKKTYAHIDFVDIAGLIKGASKGEGLGNKFLSHIRDVDLVLHILRCFPDPDIPHTDTEICPKMDYDIVRSELFLADLEIVERRLDKIKKKFEAKEEFEILNRIKSDLEKAQVPKEKIQDLPLLTSIPEIIVLNFDEDGTFRTDFSGYRISIKLEEDILNFSEDEKIELRKEAGLEPEGVNGLLKLCLQQLSMITFFTIKGEESRAWLIRAGTKVIDAAGKIHTDLKEGFIKAEILRYEDLLKTGGFASAHEQGLTKIEGKDYIVQDGDIILIKFKV</sequence>
<dbReference type="GO" id="GO:0005525">
    <property type="term" value="F:GTP binding"/>
    <property type="evidence" value="ECO:0007669"/>
    <property type="project" value="InterPro"/>
</dbReference>
<evidence type="ECO:0000256" key="5">
    <source>
        <dbReference type="ARBA" id="ARBA00022842"/>
    </source>
</evidence>
<dbReference type="PROSITE" id="PS51880">
    <property type="entry name" value="TGS"/>
    <property type="match status" value="1"/>
</dbReference>
<dbReference type="PANTHER" id="PTHR23305:SF18">
    <property type="entry name" value="OBG-TYPE G DOMAIN-CONTAINING PROTEIN"/>
    <property type="match status" value="1"/>
</dbReference>
<dbReference type="Gene3D" id="3.10.20.30">
    <property type="match status" value="1"/>
</dbReference>
<protein>
    <submittedName>
        <fullName evidence="8">Redox-regulated ATPase YchF</fullName>
    </submittedName>
</protein>
<keyword evidence="4" id="KW-0067">ATP-binding</keyword>
<dbReference type="EMBL" id="DTHJ01000040">
    <property type="protein sequence ID" value="HHS62310.1"/>
    <property type="molecule type" value="Genomic_DNA"/>
</dbReference>
<dbReference type="Gene3D" id="1.10.150.300">
    <property type="entry name" value="TGS-like domain"/>
    <property type="match status" value="1"/>
</dbReference>
<evidence type="ECO:0000259" key="7">
    <source>
        <dbReference type="PROSITE" id="PS51880"/>
    </source>
</evidence>
<keyword evidence="2" id="KW-0479">Metal-binding</keyword>
<dbReference type="Gene3D" id="3.40.50.300">
    <property type="entry name" value="P-loop containing nucleotide triphosphate hydrolases"/>
    <property type="match status" value="1"/>
</dbReference>
<dbReference type="GO" id="GO:0005524">
    <property type="term" value="F:ATP binding"/>
    <property type="evidence" value="ECO:0007669"/>
    <property type="project" value="UniProtKB-KW"/>
</dbReference>
<proteinExistence type="predicted"/>
<dbReference type="InterPro" id="IPR006073">
    <property type="entry name" value="GTP-bd"/>
</dbReference>
<feature type="domain" description="OBG-type G" evidence="6">
    <location>
        <begin position="1"/>
        <end position="249"/>
    </location>
</feature>
<dbReference type="Pfam" id="PF01926">
    <property type="entry name" value="MMR_HSR1"/>
    <property type="match status" value="1"/>
</dbReference>
<dbReference type="GO" id="GO:0046872">
    <property type="term" value="F:metal ion binding"/>
    <property type="evidence" value="ECO:0007669"/>
    <property type="project" value="UniProtKB-KW"/>
</dbReference>
<dbReference type="GO" id="GO:0016887">
    <property type="term" value="F:ATP hydrolysis activity"/>
    <property type="evidence" value="ECO:0007669"/>
    <property type="project" value="InterPro"/>
</dbReference>
<dbReference type="SUPFAM" id="SSF52540">
    <property type="entry name" value="P-loop containing nucleoside triphosphate hydrolases"/>
    <property type="match status" value="1"/>
</dbReference>
<evidence type="ECO:0000256" key="3">
    <source>
        <dbReference type="ARBA" id="ARBA00022741"/>
    </source>
</evidence>
<dbReference type="AlphaFoldDB" id="A0A7C6AG49"/>
<evidence type="ECO:0000259" key="6">
    <source>
        <dbReference type="PROSITE" id="PS51710"/>
    </source>
</evidence>
<name>A0A7C6AG49_UNCW3</name>
<comment type="caution">
    <text evidence="8">The sequence shown here is derived from an EMBL/GenBank/DDBJ whole genome shotgun (WGS) entry which is preliminary data.</text>
</comment>
<dbReference type="NCBIfam" id="TIGR00092">
    <property type="entry name" value="redox-regulated ATPase YchF"/>
    <property type="match status" value="1"/>
</dbReference>
<dbReference type="PRINTS" id="PR00326">
    <property type="entry name" value="GTP1OBG"/>
</dbReference>
<dbReference type="PIRSF" id="PIRSF006641">
    <property type="entry name" value="CHP00092"/>
    <property type="match status" value="1"/>
</dbReference>
<dbReference type="FunFam" id="3.10.20.30:FF:000001">
    <property type="entry name" value="Ribosome-binding ATPase YchF"/>
    <property type="match status" value="1"/>
</dbReference>
<feature type="domain" description="TGS" evidence="7">
    <location>
        <begin position="249"/>
        <end position="332"/>
    </location>
</feature>
<dbReference type="Pfam" id="PF06071">
    <property type="entry name" value="YchF-GTPase_C"/>
    <property type="match status" value="1"/>
</dbReference>
<dbReference type="InterPro" id="IPR012676">
    <property type="entry name" value="TGS-like"/>
</dbReference>
<comment type="cofactor">
    <cofactor evidence="1">
        <name>Mg(2+)</name>
        <dbReference type="ChEBI" id="CHEBI:18420"/>
    </cofactor>
</comment>
<gene>
    <name evidence="8" type="primary">ychF</name>
    <name evidence="8" type="ORF">ENV70_01665</name>
</gene>
<keyword evidence="5" id="KW-0460">Magnesium</keyword>
<dbReference type="PROSITE" id="PS51710">
    <property type="entry name" value="G_OBG"/>
    <property type="match status" value="1"/>
</dbReference>
<evidence type="ECO:0000313" key="8">
    <source>
        <dbReference type="EMBL" id="HHS62310.1"/>
    </source>
</evidence>
<dbReference type="SUPFAM" id="SSF81271">
    <property type="entry name" value="TGS-like"/>
    <property type="match status" value="1"/>
</dbReference>
<dbReference type="InterPro" id="IPR027417">
    <property type="entry name" value="P-loop_NTPase"/>
</dbReference>
<dbReference type="PANTHER" id="PTHR23305">
    <property type="entry name" value="OBG GTPASE FAMILY"/>
    <property type="match status" value="1"/>
</dbReference>
<dbReference type="InterPro" id="IPR031167">
    <property type="entry name" value="G_OBG"/>
</dbReference>
<accession>A0A7C6AG49</accession>
<dbReference type="GO" id="GO:0005737">
    <property type="term" value="C:cytoplasm"/>
    <property type="evidence" value="ECO:0007669"/>
    <property type="project" value="TreeGrafter"/>
</dbReference>
<evidence type="ECO:0000256" key="1">
    <source>
        <dbReference type="ARBA" id="ARBA00001946"/>
    </source>
</evidence>
<dbReference type="InterPro" id="IPR004396">
    <property type="entry name" value="ATPase_YchF/OLA1"/>
</dbReference>